<keyword evidence="1" id="KW-0812">Transmembrane</keyword>
<sequence length="671" mass="76495">MTYIWIILAAIVAVLIALFQYGFLVKSNKKKQPWFAVLRAITVFSILLLLLAPQFESTTYTDVKPQMAIVVDDSRSIEKLGASALIDQDLQVLMNDQEWLDDYDVSLYKMGDDITLADSLSFNQDQTDLDNAITKVQRLNASRNKAIVMMTDGNQTIGSSYKYTVLDKNTHLYSVVYGDTTSYADIKITQINVNKFSYLDNEFPVEILVSYSGEIPVNISLTINQDGKRLKSIPVSFDSNNRASVQSILLKSTDIGVQSYTASISTISQEKNTANNNRNFAVEVIDQQSQILILAEYLHPDLAALKKSIESNKFRRATIKTVDEPFVISEYDLVVKYGVGSAFAKAETAIKNLNKNTWTIVGPKPDLRYLNRSQEIFTAEVYAQKDEVQPVMNQNYQSFNLERFDLADFPPLQVPFGEVSAFGNIDVLFYKKIGAVETQQPLWFTYNEVDSKHAVTMGSGLWRWRSEAYLRDANFQEFDDLVSSQIQFLSSDDKRDRLEVDYERFYYENDRILLMATYLDENFEERDDAVLDLYIENKETGERSQRPFISRGIDYTVDLSGLAPGSYNFTTSVQSSNLRKSGSFKVLEFDIESQFVSANYKDLRSIATNGIVFTPDQISELKSTLKNDSLLSTIQREQTSFESLIDWRVLLIFILILLALEWILRKYNGLI</sequence>
<proteinExistence type="predicted"/>
<name>A0A3S9MYS1_9FLAO</name>
<dbReference type="OrthoDB" id="9763076at2"/>
<dbReference type="RefSeq" id="WP_126447815.1">
    <property type="nucleotide sequence ID" value="NZ_CP034549.1"/>
</dbReference>
<accession>A0A3S9MYS1</accession>
<keyword evidence="1" id="KW-1133">Transmembrane helix</keyword>
<gene>
    <name evidence="2" type="ORF">EJ995_09190</name>
</gene>
<reference evidence="2 3" key="1">
    <citation type="submission" date="2018-12" db="EMBL/GenBank/DDBJ databases">
        <title>Complete genome of Nonlabens sp. MJ115.</title>
        <authorList>
            <person name="Choi H.S."/>
            <person name="Jung J."/>
        </authorList>
    </citation>
    <scope>NUCLEOTIDE SEQUENCE [LARGE SCALE GENOMIC DNA]</scope>
    <source>
        <strain evidence="2 3">MJ115</strain>
    </source>
</reference>
<dbReference type="AlphaFoldDB" id="A0A3S9MYS1"/>
<organism evidence="2 3">
    <name type="scientific">Nonlabens ponticola</name>
    <dbReference type="NCBI Taxonomy" id="2496866"/>
    <lineage>
        <taxon>Bacteria</taxon>
        <taxon>Pseudomonadati</taxon>
        <taxon>Bacteroidota</taxon>
        <taxon>Flavobacteriia</taxon>
        <taxon>Flavobacteriales</taxon>
        <taxon>Flavobacteriaceae</taxon>
        <taxon>Nonlabens</taxon>
    </lineage>
</organism>
<feature type="transmembrane region" description="Helical" evidence="1">
    <location>
        <begin position="6"/>
        <end position="24"/>
    </location>
</feature>
<dbReference type="EMBL" id="CP034549">
    <property type="protein sequence ID" value="AZQ44406.1"/>
    <property type="molecule type" value="Genomic_DNA"/>
</dbReference>
<feature type="transmembrane region" description="Helical" evidence="1">
    <location>
        <begin position="645"/>
        <end position="664"/>
    </location>
</feature>
<evidence type="ECO:0008006" key="4">
    <source>
        <dbReference type="Google" id="ProtNLM"/>
    </source>
</evidence>
<keyword evidence="3" id="KW-1185">Reference proteome</keyword>
<feature type="transmembrane region" description="Helical" evidence="1">
    <location>
        <begin position="36"/>
        <end position="55"/>
    </location>
</feature>
<evidence type="ECO:0000313" key="2">
    <source>
        <dbReference type="EMBL" id="AZQ44406.1"/>
    </source>
</evidence>
<protein>
    <recommendedName>
        <fullName evidence="4">VWA domain-containing protein</fullName>
    </recommendedName>
</protein>
<dbReference type="Proteomes" id="UP000279600">
    <property type="component" value="Chromosome"/>
</dbReference>
<dbReference type="PANTHER" id="PTHR37947">
    <property type="entry name" value="BLL2462 PROTEIN"/>
    <property type="match status" value="1"/>
</dbReference>
<dbReference type="KEGG" id="noj:EJ995_09190"/>
<evidence type="ECO:0000256" key="1">
    <source>
        <dbReference type="SAM" id="Phobius"/>
    </source>
</evidence>
<evidence type="ECO:0000313" key="3">
    <source>
        <dbReference type="Proteomes" id="UP000279600"/>
    </source>
</evidence>
<keyword evidence="1" id="KW-0472">Membrane</keyword>
<dbReference type="PANTHER" id="PTHR37947:SF1">
    <property type="entry name" value="BLL2462 PROTEIN"/>
    <property type="match status" value="1"/>
</dbReference>